<evidence type="ECO:0000313" key="3">
    <source>
        <dbReference type="Proteomes" id="UP001047646"/>
    </source>
</evidence>
<name>A0ABX8M1S5_9PSED</name>
<dbReference type="Pfam" id="PF00857">
    <property type="entry name" value="Isochorismatase"/>
    <property type="match status" value="1"/>
</dbReference>
<accession>A0ABX8M1S5</accession>
<dbReference type="EMBL" id="CP077073">
    <property type="protein sequence ID" value="QXH33128.1"/>
    <property type="molecule type" value="Genomic_DNA"/>
</dbReference>
<dbReference type="GO" id="GO:0016787">
    <property type="term" value="F:hydrolase activity"/>
    <property type="evidence" value="ECO:0007669"/>
    <property type="project" value="UniProtKB-KW"/>
</dbReference>
<protein>
    <submittedName>
        <fullName evidence="2">Cysteine hydrolase</fullName>
    </submittedName>
</protein>
<feature type="domain" description="Isochorismatase-like" evidence="1">
    <location>
        <begin position="8"/>
        <end position="158"/>
    </location>
</feature>
<dbReference type="CDD" id="cd01014">
    <property type="entry name" value="nicotinamidase_related"/>
    <property type="match status" value="1"/>
</dbReference>
<reference evidence="2" key="1">
    <citation type="journal article" date="2021" name="Microorganisms">
        <title>The Ever-Expanding Pseudomonas Genus: Description of 43 New Species and Partition of the Pseudomonas putida Group.</title>
        <authorList>
            <person name="Girard L."/>
            <person name="Lood C."/>
            <person name="Hofte M."/>
            <person name="Vandamme P."/>
            <person name="Rokni-Zadeh H."/>
            <person name="van Noort V."/>
            <person name="Lavigne R."/>
            <person name="De Mot R."/>
        </authorList>
    </citation>
    <scope>NUCLEOTIDE SEQUENCE</scope>
    <source>
        <strain evidence="2">COW39</strain>
    </source>
</reference>
<dbReference type="InterPro" id="IPR000868">
    <property type="entry name" value="Isochorismatase-like_dom"/>
</dbReference>
<dbReference type="PANTHER" id="PTHR43540">
    <property type="entry name" value="PEROXYUREIDOACRYLATE/UREIDOACRYLATE AMIDOHYDROLASE-RELATED"/>
    <property type="match status" value="1"/>
</dbReference>
<dbReference type="RefSeq" id="WP_217847526.1">
    <property type="nucleotide sequence ID" value="NZ_CP077073.1"/>
</dbReference>
<dbReference type="Proteomes" id="UP001047646">
    <property type="component" value="Chromosome"/>
</dbReference>
<evidence type="ECO:0000259" key="1">
    <source>
        <dbReference type="Pfam" id="PF00857"/>
    </source>
</evidence>
<keyword evidence="2" id="KW-0378">Hydrolase</keyword>
<proteinExistence type="predicted"/>
<gene>
    <name evidence="2" type="ORF">KSS95_13110</name>
</gene>
<keyword evidence="3" id="KW-1185">Reference proteome</keyword>
<sequence>MTAFASNAALLIIDMQNGINHPRLGPRNNPEAELRMGELLAAWRHSERPVIHVRHMSRDPQSVFWPGQSGCQFQHAFTPLASEALFEKHVPDALCDSGLAHWLHQRAIRQLVIVGVITNNSVESTARSAGNLGFDTVVVADACYTFDQRDLQGRLWPAQDVHALALSNLAMDYARILDSAEVLAGLGPNNLRG</sequence>
<organism evidence="2 3">
    <name type="scientific">Pseudomonas muyukensis</name>
    <dbReference type="NCBI Taxonomy" id="2842357"/>
    <lineage>
        <taxon>Bacteria</taxon>
        <taxon>Pseudomonadati</taxon>
        <taxon>Pseudomonadota</taxon>
        <taxon>Gammaproteobacteria</taxon>
        <taxon>Pseudomonadales</taxon>
        <taxon>Pseudomonadaceae</taxon>
        <taxon>Pseudomonas</taxon>
    </lineage>
</organism>
<dbReference type="InterPro" id="IPR050272">
    <property type="entry name" value="Isochorismatase-like_hydrls"/>
</dbReference>
<evidence type="ECO:0000313" key="2">
    <source>
        <dbReference type="EMBL" id="QXH33128.1"/>
    </source>
</evidence>
<dbReference type="PANTHER" id="PTHR43540:SF1">
    <property type="entry name" value="ISOCHORISMATASE HYDROLASE"/>
    <property type="match status" value="1"/>
</dbReference>